<dbReference type="Proteomes" id="UP000596742">
    <property type="component" value="Unassembled WGS sequence"/>
</dbReference>
<dbReference type="AlphaFoldDB" id="A0A8B6EAP2"/>
<comment type="caution">
    <text evidence="1">The sequence shown here is derived from an EMBL/GenBank/DDBJ whole genome shotgun (WGS) entry which is preliminary data.</text>
</comment>
<dbReference type="OrthoDB" id="6052338at2759"/>
<name>A0A8B6EAP2_MYTGA</name>
<accession>A0A8B6EAP2</accession>
<gene>
    <name evidence="1" type="ORF">MGAL_10B023855</name>
</gene>
<proteinExistence type="predicted"/>
<protein>
    <submittedName>
        <fullName evidence="1">Uncharacterized protein</fullName>
    </submittedName>
</protein>
<evidence type="ECO:0000313" key="2">
    <source>
        <dbReference type="Proteomes" id="UP000596742"/>
    </source>
</evidence>
<keyword evidence="2" id="KW-1185">Reference proteome</keyword>
<reference evidence="1" key="1">
    <citation type="submission" date="2018-11" db="EMBL/GenBank/DDBJ databases">
        <authorList>
            <person name="Alioto T."/>
            <person name="Alioto T."/>
        </authorList>
    </citation>
    <scope>NUCLEOTIDE SEQUENCE</scope>
</reference>
<organism evidence="1 2">
    <name type="scientific">Mytilus galloprovincialis</name>
    <name type="common">Mediterranean mussel</name>
    <dbReference type="NCBI Taxonomy" id="29158"/>
    <lineage>
        <taxon>Eukaryota</taxon>
        <taxon>Metazoa</taxon>
        <taxon>Spiralia</taxon>
        <taxon>Lophotrochozoa</taxon>
        <taxon>Mollusca</taxon>
        <taxon>Bivalvia</taxon>
        <taxon>Autobranchia</taxon>
        <taxon>Pteriomorphia</taxon>
        <taxon>Mytilida</taxon>
        <taxon>Mytiloidea</taxon>
        <taxon>Mytilidae</taxon>
        <taxon>Mytilinae</taxon>
        <taxon>Mytilus</taxon>
    </lineage>
</organism>
<sequence>MLSNRKLALQATHFSFGNDEACHRTTYAQDYTTQLSSYQQKSVSPPCPAEIIPPHRDIKWRSSNQQEYSVFPSINKDIYHRTLQDYNDIQVFSTRGDVWRNPEKLPPISRTSIDYGEPHIPCTNVTFDLLKKIQVRQRNARVYNNSIYLESEAMQAFQWPSPQRMRPVALFQFCNERHRARAS</sequence>
<evidence type="ECO:0000313" key="1">
    <source>
        <dbReference type="EMBL" id="VDI31833.1"/>
    </source>
</evidence>
<dbReference type="EMBL" id="UYJE01004844">
    <property type="protein sequence ID" value="VDI31833.1"/>
    <property type="molecule type" value="Genomic_DNA"/>
</dbReference>